<name>A0A383BGA6_9ZZZZ</name>
<feature type="transmembrane region" description="Helical" evidence="1">
    <location>
        <begin position="12"/>
        <end position="32"/>
    </location>
</feature>
<keyword evidence="1" id="KW-0472">Membrane</keyword>
<sequence length="85" mass="8772">MGVARDSSTTFLTQIVCQVLSLASSIVVARVLGADLKGVVAITLLAPTLLLMVCKVGLNPSLPYLIGRRESGLRSYLGGATLIGA</sequence>
<keyword evidence="1" id="KW-0812">Transmembrane</keyword>
<dbReference type="EMBL" id="UINC01200114">
    <property type="protein sequence ID" value="SVE18851.1"/>
    <property type="molecule type" value="Genomic_DNA"/>
</dbReference>
<feature type="transmembrane region" description="Helical" evidence="1">
    <location>
        <begin position="38"/>
        <end position="58"/>
    </location>
</feature>
<organism evidence="2">
    <name type="scientific">marine metagenome</name>
    <dbReference type="NCBI Taxonomy" id="408172"/>
    <lineage>
        <taxon>unclassified sequences</taxon>
        <taxon>metagenomes</taxon>
        <taxon>ecological metagenomes</taxon>
    </lineage>
</organism>
<keyword evidence="1" id="KW-1133">Transmembrane helix</keyword>
<feature type="non-terminal residue" evidence="2">
    <location>
        <position position="85"/>
    </location>
</feature>
<proteinExistence type="predicted"/>
<evidence type="ECO:0000313" key="2">
    <source>
        <dbReference type="EMBL" id="SVE18851.1"/>
    </source>
</evidence>
<reference evidence="2" key="1">
    <citation type="submission" date="2018-05" db="EMBL/GenBank/DDBJ databases">
        <authorList>
            <person name="Lanie J.A."/>
            <person name="Ng W.-L."/>
            <person name="Kazmierczak K.M."/>
            <person name="Andrzejewski T.M."/>
            <person name="Davidsen T.M."/>
            <person name="Wayne K.J."/>
            <person name="Tettelin H."/>
            <person name="Glass J.I."/>
            <person name="Rusch D."/>
            <person name="Podicherti R."/>
            <person name="Tsui H.-C.T."/>
            <person name="Winkler M.E."/>
        </authorList>
    </citation>
    <scope>NUCLEOTIDE SEQUENCE</scope>
</reference>
<dbReference type="AlphaFoldDB" id="A0A383BGA6"/>
<gene>
    <name evidence="2" type="ORF">METZ01_LOCUS471705</name>
</gene>
<protein>
    <recommendedName>
        <fullName evidence="3">Polysaccharide biosynthesis protein C-terminal domain-containing protein</fullName>
    </recommendedName>
</protein>
<evidence type="ECO:0000256" key="1">
    <source>
        <dbReference type="SAM" id="Phobius"/>
    </source>
</evidence>
<evidence type="ECO:0008006" key="3">
    <source>
        <dbReference type="Google" id="ProtNLM"/>
    </source>
</evidence>
<accession>A0A383BGA6</accession>